<reference evidence="1" key="1">
    <citation type="submission" date="2022-07" db="EMBL/GenBank/DDBJ databases">
        <title>Phylogenomic reconstructions and comparative analyses of Kickxellomycotina fungi.</title>
        <authorList>
            <person name="Reynolds N.K."/>
            <person name="Stajich J.E."/>
            <person name="Barry K."/>
            <person name="Grigoriev I.V."/>
            <person name="Crous P."/>
            <person name="Smith M.E."/>
        </authorList>
    </citation>
    <scope>NUCLEOTIDE SEQUENCE</scope>
    <source>
        <strain evidence="1">CBS 102833</strain>
    </source>
</reference>
<dbReference type="Proteomes" id="UP001140096">
    <property type="component" value="Unassembled WGS sequence"/>
</dbReference>
<evidence type="ECO:0000313" key="2">
    <source>
        <dbReference type="Proteomes" id="UP001140096"/>
    </source>
</evidence>
<keyword evidence="2" id="KW-1185">Reference proteome</keyword>
<name>A0ACC1L5K3_9FUNG</name>
<proteinExistence type="predicted"/>
<protein>
    <submittedName>
        <fullName evidence="1">Global transcription regulator sge1</fullName>
    </submittedName>
</protein>
<sequence length="430" mass="47274">MDINASTVPSGPPLIDPCTVLNKLDMAPGEVIVGGNSACFTVTGLKVTSTRDALMIFEACRRGILPRVIRRLHETEKQLIDAGTVVVFDEREAKMRRWTDGHLWTPSRIVNNFLLYRELDQKIQPGQAGAAEVGRWARAGQGGSFGSRKGVFMPKEHGLIKRTISLSVPDDEAEYLSMGMCRPQRTHQQHLVAYSYTEGEAQLPAPDDMEELQNMRLPLLLLHIQKFRRPVRITVSDDSGDYDMVDTDDEDESDAGNRKNGTRRVYGTVAGADAPGRVQPLTSPLPLSSPVHALVPVNAALGLPTAGTIDAGINPDTYPPMPGAPMFTYDAGRVHPVAPYYNFAGEVAHDVMFGAAGEPVVLGPLYSEGNLPLHVPPPQYMDALYGLQQQHYGLQQQQQHVRVFQEHHGEPSHPQVSHVHRTTNSFSSQK</sequence>
<organism evidence="1 2">
    <name type="scientific">Coemansia furcata</name>
    <dbReference type="NCBI Taxonomy" id="417177"/>
    <lineage>
        <taxon>Eukaryota</taxon>
        <taxon>Fungi</taxon>
        <taxon>Fungi incertae sedis</taxon>
        <taxon>Zoopagomycota</taxon>
        <taxon>Kickxellomycotina</taxon>
        <taxon>Kickxellomycetes</taxon>
        <taxon>Kickxellales</taxon>
        <taxon>Kickxellaceae</taxon>
        <taxon>Coemansia</taxon>
    </lineage>
</organism>
<gene>
    <name evidence="1" type="primary">sge1</name>
    <name evidence="1" type="ORF">H4S07_004995</name>
</gene>
<dbReference type="EMBL" id="JANBUP010002248">
    <property type="protein sequence ID" value="KAJ2801196.1"/>
    <property type="molecule type" value="Genomic_DNA"/>
</dbReference>
<accession>A0ACC1L5K3</accession>
<evidence type="ECO:0000313" key="1">
    <source>
        <dbReference type="EMBL" id="KAJ2801196.1"/>
    </source>
</evidence>
<comment type="caution">
    <text evidence="1">The sequence shown here is derived from an EMBL/GenBank/DDBJ whole genome shotgun (WGS) entry which is preliminary data.</text>
</comment>